<dbReference type="OrthoDB" id="10344532at2759"/>
<keyword evidence="2" id="KW-1185">Reference proteome</keyword>
<dbReference type="AlphaFoldDB" id="K3VG23"/>
<reference evidence="1 2" key="1">
    <citation type="journal article" date="2012" name="PLoS Pathog.">
        <title>Comparative pathogenomics reveals horizontally acquired novel virulence genes in fungi infecting cereal hosts.</title>
        <authorList>
            <person name="Gardiner D.M."/>
            <person name="McDonald M.C."/>
            <person name="Covarelli L."/>
            <person name="Solomon P.S."/>
            <person name="Rusu A.G."/>
            <person name="Marshall M."/>
            <person name="Kazan K."/>
            <person name="Chakraborty S."/>
            <person name="McDonald B.A."/>
            <person name="Manners J.M."/>
        </authorList>
    </citation>
    <scope>NUCLEOTIDE SEQUENCE [LARGE SCALE GENOMIC DNA]</scope>
    <source>
        <strain evidence="1 2">CS3096</strain>
    </source>
</reference>
<accession>K3VG23</accession>
<protein>
    <submittedName>
        <fullName evidence="1">Uncharacterized protein</fullName>
    </submittedName>
</protein>
<evidence type="ECO:0000313" key="1">
    <source>
        <dbReference type="EMBL" id="EKJ73202.1"/>
    </source>
</evidence>
<proteinExistence type="predicted"/>
<dbReference type="GeneID" id="20365244"/>
<dbReference type="EMBL" id="AFNW01000183">
    <property type="protein sequence ID" value="EKJ73202.1"/>
    <property type="molecule type" value="Genomic_DNA"/>
</dbReference>
<comment type="caution">
    <text evidence="1">The sequence shown here is derived from an EMBL/GenBank/DDBJ whole genome shotgun (WGS) entry which is preliminary data.</text>
</comment>
<evidence type="ECO:0000313" key="2">
    <source>
        <dbReference type="Proteomes" id="UP000007978"/>
    </source>
</evidence>
<organism evidence="1 2">
    <name type="scientific">Fusarium pseudograminearum (strain CS3096)</name>
    <name type="common">Wheat and barley crown-rot fungus</name>
    <dbReference type="NCBI Taxonomy" id="1028729"/>
    <lineage>
        <taxon>Eukaryota</taxon>
        <taxon>Fungi</taxon>
        <taxon>Dikarya</taxon>
        <taxon>Ascomycota</taxon>
        <taxon>Pezizomycotina</taxon>
        <taxon>Sordariomycetes</taxon>
        <taxon>Hypocreomycetidae</taxon>
        <taxon>Hypocreales</taxon>
        <taxon>Nectriaceae</taxon>
        <taxon>Fusarium</taxon>
    </lineage>
</organism>
<gene>
    <name evidence="1" type="ORF">FPSE_06626</name>
</gene>
<dbReference type="RefSeq" id="XP_009258019.1">
    <property type="nucleotide sequence ID" value="XM_009259744.1"/>
</dbReference>
<dbReference type="KEGG" id="fpu:FPSE_06626"/>
<dbReference type="Proteomes" id="UP000007978">
    <property type="component" value="Chromosome 2"/>
</dbReference>
<dbReference type="HOGENOM" id="CLU_2722364_0_0_1"/>
<sequence>MLVLALLIFRCCYYKRYDLDRANQIDEELAEIRSGRGGYLPWEIQRSRIDGGDWNMINRYYRRHPELLVDED</sequence>
<name>K3VG23_FUSPC</name>